<reference evidence="3 4" key="1">
    <citation type="journal article" date="2024" name="Plant J.">
        <title>Genome sequences and population genomics reveal climatic adaptation and genomic divergence between two closely related sweetgum species.</title>
        <authorList>
            <person name="Xu W.Q."/>
            <person name="Ren C.Q."/>
            <person name="Zhang X.Y."/>
            <person name="Comes H.P."/>
            <person name="Liu X.H."/>
            <person name="Li Y.G."/>
            <person name="Kettle C.J."/>
            <person name="Jalonen R."/>
            <person name="Gaisberger H."/>
            <person name="Ma Y.Z."/>
            <person name="Qiu Y.X."/>
        </authorList>
    </citation>
    <scope>NUCLEOTIDE SEQUENCE [LARGE SCALE GENOMIC DNA]</scope>
    <source>
        <strain evidence="3">Hangzhou</strain>
    </source>
</reference>
<dbReference type="PANTHER" id="PTHR47764:SF2">
    <property type="entry name" value="UBIQUITIN-LIKE PROTEASE FAMILY PROFILE DOMAIN-CONTAINING PROTEIN"/>
    <property type="match status" value="1"/>
</dbReference>
<dbReference type="Gene3D" id="3.40.395.10">
    <property type="entry name" value="Adenoviral Proteinase, Chain A"/>
    <property type="match status" value="1"/>
</dbReference>
<proteinExistence type="predicted"/>
<dbReference type="InterPro" id="IPR057375">
    <property type="entry name" value="ULP2A/B_PH"/>
</dbReference>
<feature type="region of interest" description="Disordered" evidence="1">
    <location>
        <begin position="13"/>
        <end position="37"/>
    </location>
</feature>
<dbReference type="Pfam" id="PF25352">
    <property type="entry name" value="PH_ULP"/>
    <property type="match status" value="1"/>
</dbReference>
<organism evidence="3 4">
    <name type="scientific">Liquidambar formosana</name>
    <name type="common">Formosan gum</name>
    <dbReference type="NCBI Taxonomy" id="63359"/>
    <lineage>
        <taxon>Eukaryota</taxon>
        <taxon>Viridiplantae</taxon>
        <taxon>Streptophyta</taxon>
        <taxon>Embryophyta</taxon>
        <taxon>Tracheophyta</taxon>
        <taxon>Spermatophyta</taxon>
        <taxon>Magnoliopsida</taxon>
        <taxon>eudicotyledons</taxon>
        <taxon>Gunneridae</taxon>
        <taxon>Pentapetalae</taxon>
        <taxon>Saxifragales</taxon>
        <taxon>Altingiaceae</taxon>
        <taxon>Liquidambar</taxon>
    </lineage>
</organism>
<dbReference type="InterPro" id="IPR038765">
    <property type="entry name" value="Papain-like_cys_pep_sf"/>
</dbReference>
<evidence type="ECO:0000313" key="4">
    <source>
        <dbReference type="Proteomes" id="UP001415857"/>
    </source>
</evidence>
<gene>
    <name evidence="3" type="ORF">L1049_026627</name>
</gene>
<feature type="domain" description="Probable ubiquitin-like-specific protease 2A/B PH" evidence="2">
    <location>
        <begin position="210"/>
        <end position="327"/>
    </location>
</feature>
<dbReference type="Proteomes" id="UP001415857">
    <property type="component" value="Unassembled WGS sequence"/>
</dbReference>
<evidence type="ECO:0000259" key="2">
    <source>
        <dbReference type="Pfam" id="PF25352"/>
    </source>
</evidence>
<dbReference type="PANTHER" id="PTHR47764">
    <property type="entry name" value="UBIQUITIN-LIKE-SPECIFIC PROTEASE 2B-RELATED"/>
    <property type="match status" value="1"/>
</dbReference>
<comment type="caution">
    <text evidence="3">The sequence shown here is derived from an EMBL/GenBank/DDBJ whole genome shotgun (WGS) entry which is preliminary data.</text>
</comment>
<keyword evidence="4" id="KW-1185">Reference proteome</keyword>
<dbReference type="AlphaFoldDB" id="A0AAP0NDR0"/>
<evidence type="ECO:0000256" key="1">
    <source>
        <dbReference type="SAM" id="MobiDB-lite"/>
    </source>
</evidence>
<protein>
    <recommendedName>
        <fullName evidence="2">Probable ubiquitin-like-specific protease 2A/B PH domain-containing protein</fullName>
    </recommendedName>
</protein>
<evidence type="ECO:0000313" key="3">
    <source>
        <dbReference type="EMBL" id="KAK9271038.1"/>
    </source>
</evidence>
<dbReference type="EMBL" id="JBBPBK010000014">
    <property type="protein sequence ID" value="KAK9271038.1"/>
    <property type="molecule type" value="Genomic_DNA"/>
</dbReference>
<accession>A0AAP0NDR0</accession>
<name>A0AAP0NDR0_LIQFO</name>
<sequence length="417" mass="46543">MKGSSCESFEVFEFKEEDELPDPVSERFSGKSKNPNSENSALVKYAFLECVARGTDIQTKEVCNVPCVDVDAIDSDHGCENANSYTPLGAVGEASPTKEGKAGLETVPHSNSTSHEQHLHIKTDNHETGSFFPELEMRASSPGDSQSNCALVESPSSIEPVDAISDADESLKEISSSTHASDVEENGVSLDGWASDHCYGRWKMDDVNMAVVSPDFLVYRDRHCTDVQIIFSRNCIKIEGSVSYGDEGTFSFQWGIDDIIDIECQCCARVETAMVKLRVISKDAVRSDDVHGTSGIEELKFAVFDPNWSEKQENITSLDVRYKAVWNVVLDTDMGMDGDALLGQNNIFFSKRYFPNFDESFEDVVYPKGDSDPVSISKRDFDLLQPETFINDTIIDFYIKYLKNKIQPEEKHKVLLF</sequence>
<dbReference type="SUPFAM" id="SSF54001">
    <property type="entry name" value="Cysteine proteinases"/>
    <property type="match status" value="1"/>
</dbReference>
<feature type="region of interest" description="Disordered" evidence="1">
    <location>
        <begin position="90"/>
        <end position="115"/>
    </location>
</feature>